<sequence length="115" mass="13495">MKRQPEAKFFAVLAFCFLTVPKYHSLILVEKIFEINLSKCKLISSVKTSSCHLNLVFYQMLTIPWLNYSVMQPNTLFYDICFNIHIFVVKQPCLARNKKLKMKSKCIKADENQKI</sequence>
<dbReference type="AlphaFoldDB" id="A0A0V1EWA4"/>
<proteinExistence type="predicted"/>
<reference evidence="1 2" key="1">
    <citation type="submission" date="2015-01" db="EMBL/GenBank/DDBJ databases">
        <title>Evolution of Trichinella species and genotypes.</title>
        <authorList>
            <person name="Korhonen P.K."/>
            <person name="Edoardo P."/>
            <person name="Giuseppe L.R."/>
            <person name="Gasser R.B."/>
        </authorList>
    </citation>
    <scope>NUCLEOTIDE SEQUENCE [LARGE SCALE GENOMIC DNA]</scope>
    <source>
        <strain evidence="1">ISS13</strain>
    </source>
</reference>
<evidence type="ECO:0000313" key="2">
    <source>
        <dbReference type="Proteomes" id="UP000054632"/>
    </source>
</evidence>
<protein>
    <submittedName>
        <fullName evidence="1">Uncharacterized protein</fullName>
    </submittedName>
</protein>
<dbReference type="EMBL" id="JYDR01000005">
    <property type="protein sequence ID" value="KRY77967.1"/>
    <property type="molecule type" value="Genomic_DNA"/>
</dbReference>
<gene>
    <name evidence="1" type="ORF">T4A_8643</name>
</gene>
<dbReference type="Proteomes" id="UP000054632">
    <property type="component" value="Unassembled WGS sequence"/>
</dbReference>
<comment type="caution">
    <text evidence="1">The sequence shown here is derived from an EMBL/GenBank/DDBJ whole genome shotgun (WGS) entry which is preliminary data.</text>
</comment>
<name>A0A0V1EWA4_TRIPS</name>
<evidence type="ECO:0000313" key="1">
    <source>
        <dbReference type="EMBL" id="KRY77967.1"/>
    </source>
</evidence>
<organism evidence="1 2">
    <name type="scientific">Trichinella pseudospiralis</name>
    <name type="common">Parasitic roundworm</name>
    <dbReference type="NCBI Taxonomy" id="6337"/>
    <lineage>
        <taxon>Eukaryota</taxon>
        <taxon>Metazoa</taxon>
        <taxon>Ecdysozoa</taxon>
        <taxon>Nematoda</taxon>
        <taxon>Enoplea</taxon>
        <taxon>Dorylaimia</taxon>
        <taxon>Trichinellida</taxon>
        <taxon>Trichinellidae</taxon>
        <taxon>Trichinella</taxon>
    </lineage>
</organism>
<accession>A0A0V1EWA4</accession>